<proteinExistence type="predicted"/>
<dbReference type="Proteomes" id="UP000825388">
    <property type="component" value="Unassembled WGS sequence"/>
</dbReference>
<evidence type="ECO:0000313" key="1">
    <source>
        <dbReference type="EMBL" id="MBZ3922918.1"/>
    </source>
</evidence>
<evidence type="ECO:0000313" key="2">
    <source>
        <dbReference type="Proteomes" id="UP000825388"/>
    </source>
</evidence>
<organism evidence="1 2">
    <name type="scientific">Xanthomonas citri pv. sesbaniae</name>
    <dbReference type="NCBI Taxonomy" id="473425"/>
    <lineage>
        <taxon>Bacteria</taxon>
        <taxon>Pseudomonadati</taxon>
        <taxon>Pseudomonadota</taxon>
        <taxon>Gammaproteobacteria</taxon>
        <taxon>Lysobacterales</taxon>
        <taxon>Lysobacteraceae</taxon>
        <taxon>Xanthomonas</taxon>
    </lineage>
</organism>
<dbReference type="AlphaFoldDB" id="A0AAW4RF99"/>
<accession>A0AAW4RF99</accession>
<protein>
    <recommendedName>
        <fullName evidence="3">Phage-related protein</fullName>
    </recommendedName>
</protein>
<gene>
    <name evidence="1" type="ORF">Xseb_04340</name>
</gene>
<evidence type="ECO:0008006" key="3">
    <source>
        <dbReference type="Google" id="ProtNLM"/>
    </source>
</evidence>
<reference evidence="1" key="1">
    <citation type="submission" date="2015-12" db="EMBL/GenBank/DDBJ databases">
        <authorList>
            <person name="Bansal K."/>
            <person name="Midha S."/>
            <person name="Patil P.B."/>
        </authorList>
    </citation>
    <scope>NUCLEOTIDE SEQUENCE</scope>
    <source>
        <strain evidence="1">LMG867</strain>
    </source>
</reference>
<name>A0AAW4RF99_XANCI</name>
<dbReference type="RefSeq" id="WP_089112205.1">
    <property type="nucleotide sequence ID" value="NZ_LOKL01000002.1"/>
</dbReference>
<comment type="caution">
    <text evidence="1">The sequence shown here is derived from an EMBL/GenBank/DDBJ whole genome shotgun (WGS) entry which is preliminary data.</text>
</comment>
<dbReference type="EMBL" id="LOKL01000002">
    <property type="protein sequence ID" value="MBZ3922918.1"/>
    <property type="molecule type" value="Genomic_DNA"/>
</dbReference>
<sequence>MSGDDIDVITPPNRVINFRGEQLEVMPLTLAQIGPFIKATRPIIGRAIIAASMVSAGATIEVAALMMDVLERDADAFAKGGAIVSGKPEAWIAGASLTDAAALVEAVVELNEDFFGQRLPSLMQMAGKAIPAMVATQAEMTGPILSTSSSPAATSEETS</sequence>